<dbReference type="AlphaFoldDB" id="A0A6N7Q2Y4"/>
<proteinExistence type="predicted"/>
<dbReference type="EMBL" id="WJIE01000018">
    <property type="protein sequence ID" value="MRG97566.1"/>
    <property type="molecule type" value="Genomic_DNA"/>
</dbReference>
<evidence type="ECO:0000313" key="2">
    <source>
        <dbReference type="Proteomes" id="UP000440224"/>
    </source>
</evidence>
<comment type="caution">
    <text evidence="1">The sequence shown here is derived from an EMBL/GenBank/DDBJ whole genome shotgun (WGS) entry which is preliminary data.</text>
</comment>
<reference evidence="1 2" key="1">
    <citation type="submission" date="2019-10" db="EMBL/GenBank/DDBJ databases">
        <title>A soil myxobacterium in the family Polyangiaceae.</title>
        <authorList>
            <person name="Li Y."/>
            <person name="Wang J."/>
        </authorList>
    </citation>
    <scope>NUCLEOTIDE SEQUENCE [LARGE SCALE GENOMIC DNA]</scope>
    <source>
        <strain evidence="1 2">DSM 14734</strain>
    </source>
</reference>
<protein>
    <submittedName>
        <fullName evidence="1">Uncharacterized protein</fullName>
    </submittedName>
</protein>
<evidence type="ECO:0000313" key="1">
    <source>
        <dbReference type="EMBL" id="MRG97566.1"/>
    </source>
</evidence>
<keyword evidence="2" id="KW-1185">Reference proteome</keyword>
<dbReference type="OrthoDB" id="9847224at2"/>
<gene>
    <name evidence="1" type="ORF">GF068_37400</name>
</gene>
<dbReference type="Proteomes" id="UP000440224">
    <property type="component" value="Unassembled WGS sequence"/>
</dbReference>
<sequence length="217" mass="23904">MRLPPRSAHFRHRVRCGGYVERRLRRAKYTELADSVAAATNDVLVYGRGLEDHETAVQCALADRDGADDDLDDTAQDARAALAGRGADAVKKAPYKLIFPQGIGYYTAATLTEETKRYGELKDRLEEHLPGADEVRVKAVPAIEAGIVAFTAGSEQLGKARTNEALARTRLDAAEEAWERLLTKVYGLLIADLGRAAAERFFPKYKVRKDEDDDPTG</sequence>
<organism evidence="1 2">
    <name type="scientific">Polyangium spumosum</name>
    <dbReference type="NCBI Taxonomy" id="889282"/>
    <lineage>
        <taxon>Bacteria</taxon>
        <taxon>Pseudomonadati</taxon>
        <taxon>Myxococcota</taxon>
        <taxon>Polyangia</taxon>
        <taxon>Polyangiales</taxon>
        <taxon>Polyangiaceae</taxon>
        <taxon>Polyangium</taxon>
    </lineage>
</organism>
<dbReference type="RefSeq" id="WP_153824347.1">
    <property type="nucleotide sequence ID" value="NZ_WJIE01000018.1"/>
</dbReference>
<accession>A0A6N7Q2Y4</accession>
<name>A0A6N7Q2Y4_9BACT</name>